<dbReference type="EMBL" id="SEYY01016484">
    <property type="protein sequence ID" value="KAB7499822.1"/>
    <property type="molecule type" value="Genomic_DNA"/>
</dbReference>
<evidence type="ECO:0000313" key="1">
    <source>
        <dbReference type="EMBL" id="KAB7499822.1"/>
    </source>
</evidence>
<name>A0A5N5T0J5_9CRUS</name>
<organism evidence="1 2">
    <name type="scientific">Armadillidium nasatum</name>
    <dbReference type="NCBI Taxonomy" id="96803"/>
    <lineage>
        <taxon>Eukaryota</taxon>
        <taxon>Metazoa</taxon>
        <taxon>Ecdysozoa</taxon>
        <taxon>Arthropoda</taxon>
        <taxon>Crustacea</taxon>
        <taxon>Multicrustacea</taxon>
        <taxon>Malacostraca</taxon>
        <taxon>Eumalacostraca</taxon>
        <taxon>Peracarida</taxon>
        <taxon>Isopoda</taxon>
        <taxon>Oniscidea</taxon>
        <taxon>Crinocheta</taxon>
        <taxon>Armadillidiidae</taxon>
        <taxon>Armadillidium</taxon>
    </lineage>
</organism>
<comment type="caution">
    <text evidence="1">The sequence shown here is derived from an EMBL/GenBank/DDBJ whole genome shotgun (WGS) entry which is preliminary data.</text>
</comment>
<keyword evidence="2" id="KW-1185">Reference proteome</keyword>
<protein>
    <submittedName>
        <fullName evidence="1">Uncharacterized protein</fullName>
    </submittedName>
</protein>
<evidence type="ECO:0000313" key="2">
    <source>
        <dbReference type="Proteomes" id="UP000326759"/>
    </source>
</evidence>
<reference evidence="1 2" key="1">
    <citation type="journal article" date="2019" name="PLoS Biol.">
        <title>Sex chromosomes control vertical transmission of feminizing Wolbachia symbionts in an isopod.</title>
        <authorList>
            <person name="Becking T."/>
            <person name="Chebbi M.A."/>
            <person name="Giraud I."/>
            <person name="Moumen B."/>
            <person name="Laverre T."/>
            <person name="Caubet Y."/>
            <person name="Peccoud J."/>
            <person name="Gilbert C."/>
            <person name="Cordaux R."/>
        </authorList>
    </citation>
    <scope>NUCLEOTIDE SEQUENCE [LARGE SCALE GENOMIC DNA]</scope>
    <source>
        <strain evidence="1">ANa2</strain>
        <tissue evidence="1">Whole body excluding digestive tract and cuticle</tissue>
    </source>
</reference>
<sequence>MLFFPRTLPSTLYKQIKRIEKQEEKPLRPDIDKQFLLHYIDLAKEKQRFTKPSLQRLPKALLRLFTNKIWVGNNFNTVMARC</sequence>
<dbReference type="Proteomes" id="UP000326759">
    <property type="component" value="Unassembled WGS sequence"/>
</dbReference>
<accession>A0A5N5T0J5</accession>
<dbReference type="AlphaFoldDB" id="A0A5N5T0J5"/>
<proteinExistence type="predicted"/>
<gene>
    <name evidence="1" type="ORF">Anas_01194</name>
</gene>